<dbReference type="Gene3D" id="2.60.20.10">
    <property type="entry name" value="Crystallins"/>
    <property type="match status" value="1"/>
</dbReference>
<dbReference type="AlphaFoldDB" id="A0A9X3XAV0"/>
<accession>A0A9X3XAV0</accession>
<dbReference type="SUPFAM" id="SSF49695">
    <property type="entry name" value="gamma-Crystallin-like"/>
    <property type="match status" value="1"/>
</dbReference>
<keyword evidence="3" id="KW-1185">Reference proteome</keyword>
<evidence type="ECO:0008006" key="4">
    <source>
        <dbReference type="Google" id="ProtNLM"/>
    </source>
</evidence>
<dbReference type="GO" id="GO:0006887">
    <property type="term" value="P:exocytosis"/>
    <property type="evidence" value="ECO:0007669"/>
    <property type="project" value="InterPro"/>
</dbReference>
<dbReference type="GO" id="GO:0030667">
    <property type="term" value="C:secretory granule membrane"/>
    <property type="evidence" value="ECO:0007669"/>
    <property type="project" value="InterPro"/>
</dbReference>
<evidence type="ECO:0000313" key="3">
    <source>
        <dbReference type="Proteomes" id="UP001151081"/>
    </source>
</evidence>
<organism evidence="2 3">
    <name type="scientific">Polyangium jinanense</name>
    <dbReference type="NCBI Taxonomy" id="2829994"/>
    <lineage>
        <taxon>Bacteria</taxon>
        <taxon>Pseudomonadati</taxon>
        <taxon>Myxococcota</taxon>
        <taxon>Polyangia</taxon>
        <taxon>Polyangiales</taxon>
        <taxon>Polyangiaceae</taxon>
        <taxon>Polyangium</taxon>
    </lineage>
</organism>
<evidence type="ECO:0000313" key="2">
    <source>
        <dbReference type="EMBL" id="MDC3985905.1"/>
    </source>
</evidence>
<gene>
    <name evidence="2" type="ORF">KEG57_35820</name>
</gene>
<dbReference type="EMBL" id="JAGTJJ010000032">
    <property type="protein sequence ID" value="MDC3985905.1"/>
    <property type="molecule type" value="Genomic_DNA"/>
</dbReference>
<dbReference type="InterPro" id="IPR011024">
    <property type="entry name" value="G_crystallin-like"/>
</dbReference>
<evidence type="ECO:0000256" key="1">
    <source>
        <dbReference type="SAM" id="SignalP"/>
    </source>
</evidence>
<sequence>WSAPPGRCSMIGKLWVGLFALGVVSASSRADACVTFYEDVNYEGASVSAGIGDNHWIASEWNDRISSLTLAPTCYVEVFQNVEFGGAGRTFSGNTARLPDGWDNTISSYSCKCF</sequence>
<keyword evidence="1" id="KW-0732">Signal</keyword>
<dbReference type="Proteomes" id="UP001151081">
    <property type="component" value="Unassembled WGS sequence"/>
</dbReference>
<feature type="chain" id="PRO_5040844499" description="Beta/gamma crystallin 'Greek key' domain-containing protein" evidence="1">
    <location>
        <begin position="33"/>
        <end position="114"/>
    </location>
</feature>
<protein>
    <recommendedName>
        <fullName evidence="4">Beta/gamma crystallin 'Greek key' domain-containing protein</fullName>
    </recommendedName>
</protein>
<reference evidence="2 3" key="1">
    <citation type="submission" date="2021-04" db="EMBL/GenBank/DDBJ databases">
        <title>Genome analysis of Polyangium sp.</title>
        <authorList>
            <person name="Li Y."/>
            <person name="Wang J."/>
        </authorList>
    </citation>
    <scope>NUCLEOTIDE SEQUENCE [LARGE SCALE GENOMIC DNA]</scope>
    <source>
        <strain evidence="2 3">SDU14</strain>
    </source>
</reference>
<proteinExistence type="predicted"/>
<feature type="non-terminal residue" evidence="2">
    <location>
        <position position="1"/>
    </location>
</feature>
<name>A0A9X3XAV0_9BACT</name>
<comment type="caution">
    <text evidence="2">The sequence shown here is derived from an EMBL/GenBank/DDBJ whole genome shotgun (WGS) entry which is preliminary data.</text>
</comment>
<dbReference type="InterPro" id="IPR028137">
    <property type="entry name" value="Syncollin"/>
</dbReference>
<dbReference type="Pfam" id="PF15138">
    <property type="entry name" value="Syncollin"/>
    <property type="match status" value="1"/>
</dbReference>
<feature type="signal peptide" evidence="1">
    <location>
        <begin position="1"/>
        <end position="32"/>
    </location>
</feature>
<dbReference type="RefSeq" id="WP_276605226.1">
    <property type="nucleotide sequence ID" value="NZ_JAGTJJ010000032.1"/>
</dbReference>